<evidence type="ECO:0000313" key="8">
    <source>
        <dbReference type="EMBL" id="KAH0817156.1"/>
    </source>
</evidence>
<proteinExistence type="inferred from homology"/>
<feature type="region of interest" description="Disordered" evidence="6">
    <location>
        <begin position="502"/>
        <end position="556"/>
    </location>
</feature>
<evidence type="ECO:0000256" key="1">
    <source>
        <dbReference type="ARBA" id="ARBA00007664"/>
    </source>
</evidence>
<dbReference type="Gene3D" id="2.40.10.10">
    <property type="entry name" value="Trypsin-like serine proteases"/>
    <property type="match status" value="1"/>
</dbReference>
<feature type="compositionally biased region" description="Basic and acidic residues" evidence="6">
    <location>
        <begin position="568"/>
        <end position="582"/>
    </location>
</feature>
<dbReference type="InterPro" id="IPR043504">
    <property type="entry name" value="Peptidase_S1_PA_chymotrypsin"/>
</dbReference>
<dbReference type="PROSITE" id="PS50240">
    <property type="entry name" value="TRYPSIN_DOM"/>
    <property type="match status" value="1"/>
</dbReference>
<accession>A0A8J6HL99</accession>
<dbReference type="FunFam" id="2.40.10.10:FF:000068">
    <property type="entry name" value="transmembrane protease serine 2"/>
    <property type="match status" value="1"/>
</dbReference>
<keyword evidence="5" id="KW-1015">Disulfide bond</keyword>
<dbReference type="AlphaFoldDB" id="A0A8J6HL99"/>
<comment type="caution">
    <text evidence="8">The sequence shown here is derived from an EMBL/GenBank/DDBJ whole genome shotgun (WGS) entry which is preliminary data.</text>
</comment>
<comment type="similarity">
    <text evidence="1">Belongs to the peptidase S1 family.</text>
</comment>
<evidence type="ECO:0000256" key="2">
    <source>
        <dbReference type="ARBA" id="ARBA00022670"/>
    </source>
</evidence>
<evidence type="ECO:0000256" key="6">
    <source>
        <dbReference type="SAM" id="MobiDB-lite"/>
    </source>
</evidence>
<evidence type="ECO:0000259" key="7">
    <source>
        <dbReference type="PROSITE" id="PS50240"/>
    </source>
</evidence>
<dbReference type="PANTHER" id="PTHR24276">
    <property type="entry name" value="POLYSERASE-RELATED"/>
    <property type="match status" value="1"/>
</dbReference>
<dbReference type="SMART" id="SM00020">
    <property type="entry name" value="Tryp_SPc"/>
    <property type="match status" value="1"/>
</dbReference>
<name>A0A8J6HL99_TENMO</name>
<dbReference type="SUPFAM" id="SSF50494">
    <property type="entry name" value="Trypsin-like serine proteases"/>
    <property type="match status" value="1"/>
</dbReference>
<feature type="domain" description="Peptidase S1" evidence="7">
    <location>
        <begin position="25"/>
        <end position="274"/>
    </location>
</feature>
<organism evidence="8 9">
    <name type="scientific">Tenebrio molitor</name>
    <name type="common">Yellow mealworm beetle</name>
    <dbReference type="NCBI Taxonomy" id="7067"/>
    <lineage>
        <taxon>Eukaryota</taxon>
        <taxon>Metazoa</taxon>
        <taxon>Ecdysozoa</taxon>
        <taxon>Arthropoda</taxon>
        <taxon>Hexapoda</taxon>
        <taxon>Insecta</taxon>
        <taxon>Pterygota</taxon>
        <taxon>Neoptera</taxon>
        <taxon>Endopterygota</taxon>
        <taxon>Coleoptera</taxon>
        <taxon>Polyphaga</taxon>
        <taxon>Cucujiformia</taxon>
        <taxon>Tenebrionidae</taxon>
        <taxon>Tenebrio</taxon>
    </lineage>
</organism>
<protein>
    <recommendedName>
        <fullName evidence="7">Peptidase S1 domain-containing protein</fullName>
    </recommendedName>
</protein>
<keyword evidence="3" id="KW-0378">Hydrolase</keyword>
<reference evidence="8" key="1">
    <citation type="journal article" date="2020" name="J Insects Food Feed">
        <title>The yellow mealworm (Tenebrio molitor) genome: a resource for the emerging insects as food and feed industry.</title>
        <authorList>
            <person name="Eriksson T."/>
            <person name="Andere A."/>
            <person name="Kelstrup H."/>
            <person name="Emery V."/>
            <person name="Picard C."/>
        </authorList>
    </citation>
    <scope>NUCLEOTIDE SEQUENCE</scope>
    <source>
        <strain evidence="8">Stoneville</strain>
        <tissue evidence="8">Whole head</tissue>
    </source>
</reference>
<evidence type="ECO:0000256" key="5">
    <source>
        <dbReference type="ARBA" id="ARBA00023157"/>
    </source>
</evidence>
<keyword evidence="9" id="KW-1185">Reference proteome</keyword>
<dbReference type="CDD" id="cd00190">
    <property type="entry name" value="Tryp_SPc"/>
    <property type="match status" value="1"/>
</dbReference>
<feature type="compositionally biased region" description="Low complexity" evidence="6">
    <location>
        <begin position="532"/>
        <end position="551"/>
    </location>
</feature>
<evidence type="ECO:0000256" key="4">
    <source>
        <dbReference type="ARBA" id="ARBA00022825"/>
    </source>
</evidence>
<dbReference type="InterPro" id="IPR050430">
    <property type="entry name" value="Peptidase_S1"/>
</dbReference>
<keyword evidence="2" id="KW-0645">Protease</keyword>
<evidence type="ECO:0000256" key="3">
    <source>
        <dbReference type="ARBA" id="ARBA00022801"/>
    </source>
</evidence>
<dbReference type="InterPro" id="IPR009003">
    <property type="entry name" value="Peptidase_S1_PA"/>
</dbReference>
<dbReference type="EMBL" id="JABDTM020020197">
    <property type="protein sequence ID" value="KAH0817156.1"/>
    <property type="molecule type" value="Genomic_DNA"/>
</dbReference>
<sequence length="688" mass="75799">MLCASVGYALAEKSIEKGLSKGYRIINGQQAGLAQFPWQAALFVSSYFVCSGSIISEEWILTAAQCIDGVGTLTVLAGIVDLNASGVVAQSSDLILHKDYDPDNFLNDIGLIQLSTPLTFTRYLAPIALADNLLEDGLVVTVSGWGATVSDGDESQFLNYADLVTIRNSECTSIYGNTILDSIVCAESGTAVLKNVCTGDGGASLVLDVETDPVHVGLVSFIGGDTWADGRVVEGRATLFRHHREVSRVRIPGRMGLPWMFVFVFVLWCPEKRRKEKRGIVTRTKRMSGSRIKRGTHLSLARRSRCGLQPLAPWGGRGTLGGGCGASGTQQSRGDILSGVTNGWEDALWLWRNQVSRQSTFDASAPRTVWASCQTKGATRDGVERALGFNSQSSGSLVVLIWLLSLWATQLTLPPNPGHGRFPAAIRDVGIGRGFGLSDALSEESPTLGTIMLTPTMCSGRTVESIFGQMHLVEKDSRFVIHSVYSDHQAAKEPQSFVLKERRTRRTTFSSENRTRSRFGPTTESRSCDLDATSPSRPSTAASTTTTTIRSAPRRCQPRLLIPGAQHAQEKPPREQPPDADNRTQLFNNINQDPQDLLLITTKNTRSHLNCGVHRNHNMIHISKYVNDDPQNLVFVKLQNTRSSSTSVTPTWWRPRTDGRCHYVDRLRPDNHHQQSFWRRVNLQWRPT</sequence>
<reference evidence="8" key="2">
    <citation type="submission" date="2021-08" db="EMBL/GenBank/DDBJ databases">
        <authorList>
            <person name="Eriksson T."/>
        </authorList>
    </citation>
    <scope>NUCLEOTIDE SEQUENCE</scope>
    <source>
        <strain evidence="8">Stoneville</strain>
        <tissue evidence="8">Whole head</tissue>
    </source>
</reference>
<dbReference type="Pfam" id="PF00089">
    <property type="entry name" value="Trypsin"/>
    <property type="match status" value="1"/>
</dbReference>
<dbReference type="PANTHER" id="PTHR24276:SF91">
    <property type="entry name" value="AT26814P-RELATED"/>
    <property type="match status" value="1"/>
</dbReference>
<dbReference type="PRINTS" id="PR00722">
    <property type="entry name" value="CHYMOTRYPSIN"/>
</dbReference>
<dbReference type="Proteomes" id="UP000719412">
    <property type="component" value="Unassembled WGS sequence"/>
</dbReference>
<dbReference type="InterPro" id="IPR001254">
    <property type="entry name" value="Trypsin_dom"/>
</dbReference>
<evidence type="ECO:0000313" key="9">
    <source>
        <dbReference type="Proteomes" id="UP000719412"/>
    </source>
</evidence>
<dbReference type="InterPro" id="IPR001314">
    <property type="entry name" value="Peptidase_S1A"/>
</dbReference>
<keyword evidence="4" id="KW-0720">Serine protease</keyword>
<dbReference type="GO" id="GO:0004252">
    <property type="term" value="F:serine-type endopeptidase activity"/>
    <property type="evidence" value="ECO:0007669"/>
    <property type="project" value="InterPro"/>
</dbReference>
<dbReference type="GO" id="GO:0006508">
    <property type="term" value="P:proteolysis"/>
    <property type="evidence" value="ECO:0007669"/>
    <property type="project" value="UniProtKB-KW"/>
</dbReference>
<gene>
    <name evidence="8" type="ORF">GEV33_005634</name>
</gene>
<feature type="region of interest" description="Disordered" evidence="6">
    <location>
        <begin position="563"/>
        <end position="582"/>
    </location>
</feature>